<feature type="domain" description="Glycosyl transferase family 1" evidence="2">
    <location>
        <begin position="188"/>
        <end position="358"/>
    </location>
</feature>
<accession>A0A2H0X9P6</accession>
<evidence type="ECO:0000259" key="3">
    <source>
        <dbReference type="Pfam" id="PF13439"/>
    </source>
</evidence>
<feature type="domain" description="Glycosyltransferase subfamily 4-like N-terminal" evidence="3">
    <location>
        <begin position="12"/>
        <end position="177"/>
    </location>
</feature>
<dbReference type="Pfam" id="PF13439">
    <property type="entry name" value="Glyco_transf_4"/>
    <property type="match status" value="1"/>
</dbReference>
<gene>
    <name evidence="4" type="ORF">COT51_01960</name>
</gene>
<dbReference type="InterPro" id="IPR001296">
    <property type="entry name" value="Glyco_trans_1"/>
</dbReference>
<dbReference type="Gene3D" id="3.40.50.2000">
    <property type="entry name" value="Glycogen Phosphorylase B"/>
    <property type="match status" value="2"/>
</dbReference>
<evidence type="ECO:0000313" key="4">
    <source>
        <dbReference type="EMBL" id="PIS21653.1"/>
    </source>
</evidence>
<proteinExistence type="predicted"/>
<dbReference type="CDD" id="cd03809">
    <property type="entry name" value="GT4_MtfB-like"/>
    <property type="match status" value="1"/>
</dbReference>
<dbReference type="GO" id="GO:0016757">
    <property type="term" value="F:glycosyltransferase activity"/>
    <property type="evidence" value="ECO:0007669"/>
    <property type="project" value="InterPro"/>
</dbReference>
<dbReference type="InterPro" id="IPR028098">
    <property type="entry name" value="Glyco_trans_4-like_N"/>
</dbReference>
<evidence type="ECO:0000259" key="2">
    <source>
        <dbReference type="Pfam" id="PF00534"/>
    </source>
</evidence>
<dbReference type="EMBL" id="PEYV01000029">
    <property type="protein sequence ID" value="PIS21653.1"/>
    <property type="molecule type" value="Genomic_DNA"/>
</dbReference>
<evidence type="ECO:0000313" key="5">
    <source>
        <dbReference type="Proteomes" id="UP000231098"/>
    </source>
</evidence>
<dbReference type="PANTHER" id="PTHR46401:SF2">
    <property type="entry name" value="GLYCOSYLTRANSFERASE WBBK-RELATED"/>
    <property type="match status" value="1"/>
</dbReference>
<dbReference type="AlphaFoldDB" id="A0A2H0X9P6"/>
<dbReference type="PANTHER" id="PTHR46401">
    <property type="entry name" value="GLYCOSYLTRANSFERASE WBBK-RELATED"/>
    <property type="match status" value="1"/>
</dbReference>
<reference evidence="5" key="1">
    <citation type="submission" date="2017-09" db="EMBL/GenBank/DDBJ databases">
        <title>Depth-based differentiation of microbial function through sediment-hosted aquifers and enrichment of novel symbionts in the deep terrestrial subsurface.</title>
        <authorList>
            <person name="Probst A.J."/>
            <person name="Ladd B."/>
            <person name="Jarett J.K."/>
            <person name="Geller-Mcgrath D.E."/>
            <person name="Sieber C.M.K."/>
            <person name="Emerson J.B."/>
            <person name="Anantharaman K."/>
            <person name="Thomas B.C."/>
            <person name="Malmstrom R."/>
            <person name="Stieglmeier M."/>
            <person name="Klingl A."/>
            <person name="Woyke T."/>
            <person name="Ryan C.M."/>
            <person name="Banfield J.F."/>
        </authorList>
    </citation>
    <scope>NUCLEOTIDE SEQUENCE [LARGE SCALE GENOMIC DNA]</scope>
</reference>
<keyword evidence="1" id="KW-0808">Transferase</keyword>
<name>A0A2H0X9P6_UNCKA</name>
<sequence length="381" mass="44145">MRIGIDARFYGVGGIGRYQSNLIRELEKLDKENDYFIFLNSEGFEKYKCENPRFKKVEADFKPYSFSEQLFFPITLYKNKLDLVHFTHFNLPLLYLRPYVVTIHDLIMSEFPTQKTSTRGAIVFFFKRLGYELTIRWAIKFAKKVLAVSNATKEDIVKNFKTASEKIVVTYEGLDVDLSKTKDLTGSEEIPKEYGISKPYLLYVSSMYPHKNVARLAEAFKIIKKDKDIQLVLVGKVSYFSKRARNEVKEILGEDLSKEVIFPNFQRDDGYLPDEDLYYFYKNAALYVFPSLKEGFGLPLLEAMTHRLPVCASNISCMPEIGGEAVYYFNPYDPKDMAEKIIGLLGDEKLQKSLVEKGLNQTKKFSWEKMARETLAQYHAL</sequence>
<dbReference type="Pfam" id="PF00534">
    <property type="entry name" value="Glycos_transf_1"/>
    <property type="match status" value="1"/>
</dbReference>
<dbReference type="SUPFAM" id="SSF53756">
    <property type="entry name" value="UDP-Glycosyltransferase/glycogen phosphorylase"/>
    <property type="match status" value="1"/>
</dbReference>
<comment type="caution">
    <text evidence="4">The sequence shown here is derived from an EMBL/GenBank/DDBJ whole genome shotgun (WGS) entry which is preliminary data.</text>
</comment>
<dbReference type="Proteomes" id="UP000231098">
    <property type="component" value="Unassembled WGS sequence"/>
</dbReference>
<organism evidence="4 5">
    <name type="scientific">candidate division WWE3 bacterium CG08_land_8_20_14_0_20_41_15</name>
    <dbReference type="NCBI Taxonomy" id="1975086"/>
    <lineage>
        <taxon>Bacteria</taxon>
        <taxon>Katanobacteria</taxon>
    </lineage>
</organism>
<evidence type="ECO:0000256" key="1">
    <source>
        <dbReference type="ARBA" id="ARBA00022679"/>
    </source>
</evidence>
<evidence type="ECO:0008006" key="6">
    <source>
        <dbReference type="Google" id="ProtNLM"/>
    </source>
</evidence>
<protein>
    <recommendedName>
        <fullName evidence="6">Glycosyltransferase family 1 protein</fullName>
    </recommendedName>
</protein>